<dbReference type="AlphaFoldDB" id="A0ABD5WZQ2"/>
<feature type="transmembrane region" description="Helical" evidence="1">
    <location>
        <begin position="63"/>
        <end position="89"/>
    </location>
</feature>
<dbReference type="RefSeq" id="WP_276239619.1">
    <property type="nucleotide sequence ID" value="NZ_CP119990.1"/>
</dbReference>
<feature type="transmembrane region" description="Helical" evidence="1">
    <location>
        <begin position="95"/>
        <end position="118"/>
    </location>
</feature>
<protein>
    <submittedName>
        <fullName evidence="2">DUF5518 domain-containing protein</fullName>
    </submittedName>
</protein>
<gene>
    <name evidence="2" type="ORF">ACFQKD_17065</name>
</gene>
<reference evidence="2 3" key="1">
    <citation type="journal article" date="2019" name="Int. J. Syst. Evol. Microbiol.">
        <title>The Global Catalogue of Microorganisms (GCM) 10K type strain sequencing project: providing services to taxonomists for standard genome sequencing and annotation.</title>
        <authorList>
            <consortium name="The Broad Institute Genomics Platform"/>
            <consortium name="The Broad Institute Genome Sequencing Center for Infectious Disease"/>
            <person name="Wu L."/>
            <person name="Ma J."/>
        </authorList>
    </citation>
    <scope>NUCLEOTIDE SEQUENCE [LARGE SCALE GENOMIC DNA]</scope>
    <source>
        <strain evidence="2 3">DT55</strain>
    </source>
</reference>
<evidence type="ECO:0000256" key="1">
    <source>
        <dbReference type="SAM" id="Phobius"/>
    </source>
</evidence>
<dbReference type="Proteomes" id="UP001596388">
    <property type="component" value="Unassembled WGS sequence"/>
</dbReference>
<keyword evidence="3" id="KW-1185">Reference proteome</keyword>
<organism evidence="2 3">
    <name type="scientific">Halobaculum marinum</name>
    <dbReference type="NCBI Taxonomy" id="3031996"/>
    <lineage>
        <taxon>Archaea</taxon>
        <taxon>Methanobacteriati</taxon>
        <taxon>Methanobacteriota</taxon>
        <taxon>Stenosarchaea group</taxon>
        <taxon>Halobacteria</taxon>
        <taxon>Halobacteriales</taxon>
        <taxon>Haloferacaceae</taxon>
        <taxon>Halobaculum</taxon>
    </lineage>
</organism>
<dbReference type="InterPro" id="IPR040493">
    <property type="entry name" value="DUF5518"/>
</dbReference>
<evidence type="ECO:0000313" key="2">
    <source>
        <dbReference type="EMBL" id="MFC7099020.1"/>
    </source>
</evidence>
<keyword evidence="1" id="KW-1133">Transmembrane helix</keyword>
<keyword evidence="1" id="KW-0812">Transmembrane</keyword>
<proteinExistence type="predicted"/>
<name>A0ABD5WZQ2_9EURY</name>
<comment type="caution">
    <text evidence="2">The sequence shown here is derived from an EMBL/GenBank/DDBJ whole genome shotgun (WGS) entry which is preliminary data.</text>
</comment>
<keyword evidence="1" id="KW-0472">Membrane</keyword>
<dbReference type="GeneID" id="79271593"/>
<sequence length="131" mass="12807">MVNWRAVLAGFVASIIIGLVSGLGLPFTNASLPVVGAGLAGLIAGGVAGYMNNRSLLSDAFHGALATTLGAVIVTLILTLLGTLVTGFLGLGLGLAALAFIVFTAVPGIVGGAVGGLLHGNEEVEMGRPAA</sequence>
<dbReference type="Pfam" id="PF17647">
    <property type="entry name" value="DUF5518"/>
    <property type="match status" value="1"/>
</dbReference>
<accession>A0ABD5WZQ2</accession>
<evidence type="ECO:0000313" key="3">
    <source>
        <dbReference type="Proteomes" id="UP001596388"/>
    </source>
</evidence>
<feature type="transmembrane region" description="Helical" evidence="1">
    <location>
        <begin position="32"/>
        <end position="51"/>
    </location>
</feature>
<dbReference type="EMBL" id="JBHTAG010000004">
    <property type="protein sequence ID" value="MFC7099020.1"/>
    <property type="molecule type" value="Genomic_DNA"/>
</dbReference>